<protein>
    <submittedName>
        <fullName evidence="1">Uncharacterized protein</fullName>
    </submittedName>
</protein>
<proteinExistence type="predicted"/>
<dbReference type="EMBL" id="LAZR01000643">
    <property type="protein sequence ID" value="KKN61849.1"/>
    <property type="molecule type" value="Genomic_DNA"/>
</dbReference>
<gene>
    <name evidence="1" type="ORF">LCGC14_0517810</name>
</gene>
<dbReference type="AlphaFoldDB" id="A0A0F9S472"/>
<reference evidence="1" key="1">
    <citation type="journal article" date="2015" name="Nature">
        <title>Complex archaea that bridge the gap between prokaryotes and eukaryotes.</title>
        <authorList>
            <person name="Spang A."/>
            <person name="Saw J.H."/>
            <person name="Jorgensen S.L."/>
            <person name="Zaremba-Niedzwiedzka K."/>
            <person name="Martijn J."/>
            <person name="Lind A.E."/>
            <person name="van Eijk R."/>
            <person name="Schleper C."/>
            <person name="Guy L."/>
            <person name="Ettema T.J."/>
        </authorList>
    </citation>
    <scope>NUCLEOTIDE SEQUENCE</scope>
</reference>
<name>A0A0F9S472_9ZZZZ</name>
<comment type="caution">
    <text evidence="1">The sequence shown here is derived from an EMBL/GenBank/DDBJ whole genome shotgun (WGS) entry which is preliminary data.</text>
</comment>
<organism evidence="1">
    <name type="scientific">marine sediment metagenome</name>
    <dbReference type="NCBI Taxonomy" id="412755"/>
    <lineage>
        <taxon>unclassified sequences</taxon>
        <taxon>metagenomes</taxon>
        <taxon>ecological metagenomes</taxon>
    </lineage>
</organism>
<evidence type="ECO:0000313" key="1">
    <source>
        <dbReference type="EMBL" id="KKN61849.1"/>
    </source>
</evidence>
<accession>A0A0F9S472</accession>
<sequence>MYVKYQFSYLYDADENDAFDANDPRVYFAEYTQDIKFTSADVDGFLYYDGTFDDKKLVLGNESIFDLTTTSNVDEAYLYADLGATDINGTFIYNMYANVSYEYSTSDSSIGISSNSDKPGMTLLY</sequence>